<dbReference type="PROSITE" id="PS51186">
    <property type="entry name" value="GNAT"/>
    <property type="match status" value="1"/>
</dbReference>
<evidence type="ECO:0000259" key="6">
    <source>
        <dbReference type="PROSITE" id="PS51186"/>
    </source>
</evidence>
<dbReference type="SUPFAM" id="SSF55729">
    <property type="entry name" value="Acyl-CoA N-acyltransferases (Nat)"/>
    <property type="match status" value="1"/>
</dbReference>
<evidence type="ECO:0000313" key="8">
    <source>
        <dbReference type="Proteomes" id="UP001183615"/>
    </source>
</evidence>
<feature type="binding site" evidence="4">
    <location>
        <begin position="93"/>
        <end position="98"/>
    </location>
    <ligand>
        <name>acetyl-CoA</name>
        <dbReference type="ChEBI" id="CHEBI:57288"/>
    </ligand>
</feature>
<feature type="region of interest" description="Disordered" evidence="5">
    <location>
        <begin position="29"/>
        <end position="50"/>
    </location>
</feature>
<comment type="caution">
    <text evidence="7">The sequence shown here is derived from an EMBL/GenBank/DDBJ whole genome shotgun (WGS) entry which is preliminary data.</text>
</comment>
<dbReference type="InterPro" id="IPR041380">
    <property type="entry name" value="Acetyltransf_17"/>
</dbReference>
<protein>
    <submittedName>
        <fullName evidence="7">GNAT family N-acetyltransferase</fullName>
    </submittedName>
</protein>
<dbReference type="Gene3D" id="3.30.1050.10">
    <property type="entry name" value="SCP2 sterol-binding domain"/>
    <property type="match status" value="1"/>
</dbReference>
<dbReference type="PANTHER" id="PTHR37817:SF1">
    <property type="entry name" value="N-ACETYLTRANSFERASE EIS"/>
    <property type="match status" value="1"/>
</dbReference>
<dbReference type="InterPro" id="IPR022902">
    <property type="entry name" value="NAcTrfase_Eis"/>
</dbReference>
<proteinExistence type="inferred from homology"/>
<feature type="active site" description="Proton acceptor; via carboxylate" evidence="4">
    <location>
        <position position="415"/>
    </location>
</feature>
<dbReference type="EMBL" id="JAVREV010000002">
    <property type="protein sequence ID" value="MDT0442048.1"/>
    <property type="molecule type" value="Genomic_DNA"/>
</dbReference>
<dbReference type="Pfam" id="PF13530">
    <property type="entry name" value="SCP2_2"/>
    <property type="match status" value="1"/>
</dbReference>
<keyword evidence="8" id="KW-1185">Reference proteome</keyword>
<comment type="caution">
    <text evidence="4">Lacks conserved residue(s) required for the propagation of feature annotation.</text>
</comment>
<comment type="similarity">
    <text evidence="1 4">Belongs to the acetyltransferase Eis family.</text>
</comment>
<evidence type="ECO:0000256" key="1">
    <source>
        <dbReference type="ARBA" id="ARBA00009213"/>
    </source>
</evidence>
<dbReference type="PANTHER" id="PTHR37817">
    <property type="entry name" value="N-ACETYLTRANSFERASE EIS"/>
    <property type="match status" value="1"/>
</dbReference>
<dbReference type="InterPro" id="IPR025559">
    <property type="entry name" value="Eis_dom"/>
</dbReference>
<evidence type="ECO:0000313" key="7">
    <source>
        <dbReference type="EMBL" id="MDT0442048.1"/>
    </source>
</evidence>
<evidence type="ECO:0000256" key="2">
    <source>
        <dbReference type="ARBA" id="ARBA00022679"/>
    </source>
</evidence>
<reference evidence="8" key="1">
    <citation type="submission" date="2023-07" db="EMBL/GenBank/DDBJ databases">
        <title>30 novel species of actinomycetes from the DSMZ collection.</title>
        <authorList>
            <person name="Nouioui I."/>
        </authorList>
    </citation>
    <scope>NUCLEOTIDE SEQUENCE [LARGE SCALE GENOMIC DNA]</scope>
    <source>
        <strain evidence="8">DSM 41886</strain>
    </source>
</reference>
<dbReference type="Pfam" id="PF17668">
    <property type="entry name" value="Acetyltransf_17"/>
    <property type="match status" value="1"/>
</dbReference>
<feature type="binding site" evidence="4">
    <location>
        <begin position="85"/>
        <end position="87"/>
    </location>
    <ligand>
        <name>acetyl-CoA</name>
        <dbReference type="ChEBI" id="CHEBI:57288"/>
    </ligand>
</feature>
<dbReference type="NCBIfam" id="NF002367">
    <property type="entry name" value="PRK01346.1-4"/>
    <property type="match status" value="1"/>
</dbReference>
<gene>
    <name evidence="7" type="ORF">RM779_05465</name>
</gene>
<organism evidence="7 8">
    <name type="scientific">Streptomyces johnsoniae</name>
    <dbReference type="NCBI Taxonomy" id="3075532"/>
    <lineage>
        <taxon>Bacteria</taxon>
        <taxon>Bacillati</taxon>
        <taxon>Actinomycetota</taxon>
        <taxon>Actinomycetes</taxon>
        <taxon>Kitasatosporales</taxon>
        <taxon>Streptomycetaceae</taxon>
        <taxon>Streptomyces</taxon>
    </lineage>
</organism>
<dbReference type="InterPro" id="IPR000182">
    <property type="entry name" value="GNAT_dom"/>
</dbReference>
<comment type="subunit">
    <text evidence="4">Homohexamer; trimer of dimers.</text>
</comment>
<dbReference type="HAMAP" id="MF_01812">
    <property type="entry name" value="Eis"/>
    <property type="match status" value="1"/>
</dbReference>
<dbReference type="SUPFAM" id="SSF55718">
    <property type="entry name" value="SCP-like"/>
    <property type="match status" value="1"/>
</dbReference>
<dbReference type="InterPro" id="IPR016181">
    <property type="entry name" value="Acyl_CoA_acyltransferase"/>
</dbReference>
<feature type="active site" description="Proton donor" evidence="4">
    <location>
        <position position="126"/>
    </location>
</feature>
<dbReference type="InterPro" id="IPR036527">
    <property type="entry name" value="SCP2_sterol-bd_dom_sf"/>
</dbReference>
<accession>A0ABU2RZ90</accession>
<dbReference type="Gene3D" id="3.40.630.30">
    <property type="match status" value="2"/>
</dbReference>
<dbReference type="Pfam" id="PF13527">
    <property type="entry name" value="Acetyltransf_9"/>
    <property type="match status" value="1"/>
</dbReference>
<dbReference type="Proteomes" id="UP001183615">
    <property type="component" value="Unassembled WGS sequence"/>
</dbReference>
<evidence type="ECO:0000256" key="4">
    <source>
        <dbReference type="HAMAP-Rule" id="MF_01812"/>
    </source>
</evidence>
<keyword evidence="2 4" id="KW-0808">Transferase</keyword>
<dbReference type="RefSeq" id="WP_311616310.1">
    <property type="nucleotide sequence ID" value="NZ_JAVREV010000002.1"/>
</dbReference>
<dbReference type="InterPro" id="IPR051554">
    <property type="entry name" value="Acetyltransferase_Eis"/>
</dbReference>
<feature type="domain" description="N-acetyltransferase" evidence="6">
    <location>
        <begin position="3"/>
        <end position="156"/>
    </location>
</feature>
<sequence length="415" mass="44842">MALHTRLVTDDPADGTAWVRAVSTGFLTPPDADPDSIERRRTHLGPGRNRGAFEGDRCVATFRSFDQQLTVPGGRAVLANAISGVTVLATHRRRGLLSRLMADDLADAKERGDAAATLIAAEYLIYGRFGFGPATTFTSWRVNGQRTGLDPRWSLPESEGSLSFADGAEVRKTGPELHERFRLGQPGAIDRKAQFWRVCTGDLRFGPAPWVEPFHVLYRDAAGVPQGLVTFAIEDRWEAGMPVGTATVRSLVATGPAAEAVLWRFLLSMDRVTSVVSGPVAPDSVLPLILPNPRAAEVAERADFLWLRPLDLPALLGARTYGAEGELVLDVRDPMGLAEGRYLLTAAPEGGRAVPTTRRPDLVLSTGALAQLYLGDESAERLVAAGLADAETTRAAARADLLFRTGRRPWCPDIF</sequence>
<evidence type="ECO:0000256" key="5">
    <source>
        <dbReference type="SAM" id="MobiDB-lite"/>
    </source>
</evidence>
<name>A0ABU2RZ90_9ACTN</name>
<keyword evidence="3 4" id="KW-0012">Acyltransferase</keyword>
<evidence type="ECO:0000256" key="3">
    <source>
        <dbReference type="ARBA" id="ARBA00023315"/>
    </source>
</evidence>